<organism evidence="2">
    <name type="scientific">freshwater metagenome</name>
    <dbReference type="NCBI Taxonomy" id="449393"/>
    <lineage>
        <taxon>unclassified sequences</taxon>
        <taxon>metagenomes</taxon>
        <taxon>ecological metagenomes</taxon>
    </lineage>
</organism>
<sequence>MDDDTLDDLLARSATAPSPAAVDTAIQLARETATGQRRPSRRLRRRPLLIGAIAAGAVLLSAGGTLTAYQLGIPPFQSVDSGSERIATPVLIEYTNSLGKQVRCQAFTEWEDLTAEQRTTLNALAQDPYWVGYGDRVLAEKGLKDAPVLDQEQAVFNQAAADLSGRADAALRAAGEYPATHHGFAISCAPGGADGQ</sequence>
<evidence type="ECO:0000256" key="1">
    <source>
        <dbReference type="SAM" id="Phobius"/>
    </source>
</evidence>
<keyword evidence="1" id="KW-0472">Membrane</keyword>
<evidence type="ECO:0000313" key="2">
    <source>
        <dbReference type="EMBL" id="CAB5040835.1"/>
    </source>
</evidence>
<dbReference type="AlphaFoldDB" id="A0A6J7SHV4"/>
<keyword evidence="1" id="KW-1133">Transmembrane helix</keyword>
<name>A0A6J7SHV4_9ZZZZ</name>
<gene>
    <name evidence="2" type="ORF">UFOPK4150_02396</name>
</gene>
<proteinExistence type="predicted"/>
<reference evidence="2" key="1">
    <citation type="submission" date="2020-05" db="EMBL/GenBank/DDBJ databases">
        <authorList>
            <person name="Chiriac C."/>
            <person name="Salcher M."/>
            <person name="Ghai R."/>
            <person name="Kavagutti S V."/>
        </authorList>
    </citation>
    <scope>NUCLEOTIDE SEQUENCE</scope>
</reference>
<dbReference type="EMBL" id="CAFBPU010000086">
    <property type="protein sequence ID" value="CAB5040835.1"/>
    <property type="molecule type" value="Genomic_DNA"/>
</dbReference>
<feature type="transmembrane region" description="Helical" evidence="1">
    <location>
        <begin position="47"/>
        <end position="69"/>
    </location>
</feature>
<keyword evidence="1" id="KW-0812">Transmembrane</keyword>
<protein>
    <submittedName>
        <fullName evidence="2">Unannotated protein</fullName>
    </submittedName>
</protein>
<accession>A0A6J7SHV4</accession>